<keyword evidence="2" id="KW-0597">Phosphoprotein</keyword>
<feature type="domain" description="Carrier" evidence="4">
    <location>
        <begin position="78"/>
        <end position="153"/>
    </location>
</feature>
<dbReference type="Gene3D" id="3.30.300.30">
    <property type="match status" value="1"/>
</dbReference>
<protein>
    <submittedName>
        <fullName evidence="5">Phosphopantetheine-binding protein</fullName>
    </submittedName>
</protein>
<reference evidence="6" key="1">
    <citation type="journal article" date="2019" name="Int. J. Syst. Evol. Microbiol.">
        <title>The Global Catalogue of Microorganisms (GCM) 10K type strain sequencing project: providing services to taxonomists for standard genome sequencing and annotation.</title>
        <authorList>
            <consortium name="The Broad Institute Genomics Platform"/>
            <consortium name="The Broad Institute Genome Sequencing Center for Infectious Disease"/>
            <person name="Wu L."/>
            <person name="Ma J."/>
        </authorList>
    </citation>
    <scope>NUCLEOTIDE SEQUENCE [LARGE SCALE GENOMIC DNA]</scope>
    <source>
        <strain evidence="6">JCM 9371</strain>
    </source>
</reference>
<organism evidence="5 6">
    <name type="scientific">Actinomadura fibrosa</name>
    <dbReference type="NCBI Taxonomy" id="111802"/>
    <lineage>
        <taxon>Bacteria</taxon>
        <taxon>Bacillati</taxon>
        <taxon>Actinomycetota</taxon>
        <taxon>Actinomycetes</taxon>
        <taxon>Streptosporangiales</taxon>
        <taxon>Thermomonosporaceae</taxon>
        <taxon>Actinomadura</taxon>
    </lineage>
</organism>
<dbReference type="SUPFAM" id="SSF56801">
    <property type="entry name" value="Acetyl-CoA synthetase-like"/>
    <property type="match status" value="1"/>
</dbReference>
<dbReference type="SUPFAM" id="SSF47336">
    <property type="entry name" value="ACP-like"/>
    <property type="match status" value="1"/>
</dbReference>
<gene>
    <name evidence="5" type="ORF">ACFQZM_18315</name>
</gene>
<dbReference type="SMART" id="SM00823">
    <property type="entry name" value="PKS_PP"/>
    <property type="match status" value="1"/>
</dbReference>
<dbReference type="InterPro" id="IPR020806">
    <property type="entry name" value="PKS_PP-bd"/>
</dbReference>
<evidence type="ECO:0000313" key="6">
    <source>
        <dbReference type="Proteomes" id="UP001597063"/>
    </source>
</evidence>
<evidence type="ECO:0000256" key="2">
    <source>
        <dbReference type="ARBA" id="ARBA00022553"/>
    </source>
</evidence>
<dbReference type="PANTHER" id="PTHR45527:SF1">
    <property type="entry name" value="FATTY ACID SYNTHASE"/>
    <property type="match status" value="1"/>
</dbReference>
<dbReference type="Gene3D" id="1.10.1200.10">
    <property type="entry name" value="ACP-like"/>
    <property type="match status" value="1"/>
</dbReference>
<dbReference type="InterPro" id="IPR009081">
    <property type="entry name" value="PP-bd_ACP"/>
</dbReference>
<dbReference type="InterPro" id="IPR025110">
    <property type="entry name" value="AMP-bd_C"/>
</dbReference>
<accession>A0ABW2XIZ0</accession>
<dbReference type="Proteomes" id="UP001597063">
    <property type="component" value="Unassembled WGS sequence"/>
</dbReference>
<keyword evidence="1" id="KW-0596">Phosphopantetheine</keyword>
<dbReference type="PROSITE" id="PS50075">
    <property type="entry name" value="CARRIER"/>
    <property type="match status" value="1"/>
</dbReference>
<dbReference type="EMBL" id="JBHTGP010000010">
    <property type="protein sequence ID" value="MFD0686462.1"/>
    <property type="molecule type" value="Genomic_DNA"/>
</dbReference>
<sequence length="161" mass="16977">MGEDRAAALPSGFPGGDRADELRAFVGEWLPAHMVPSVIVEVDELPRTASGKLDRAALPAPPPRPVQDGGRAPREGAGPSGTAEQRIAAVFAEVLHRPAAGADDNFFHLGGTSVHAVAALALIAERLGTRIPALRFFQSPTPRRLATVLREESALHEGAER</sequence>
<dbReference type="InterPro" id="IPR036736">
    <property type="entry name" value="ACP-like_sf"/>
</dbReference>
<evidence type="ECO:0000256" key="1">
    <source>
        <dbReference type="ARBA" id="ARBA00022450"/>
    </source>
</evidence>
<comment type="caution">
    <text evidence="5">The sequence shown here is derived from an EMBL/GenBank/DDBJ whole genome shotgun (WGS) entry which is preliminary data.</text>
</comment>
<dbReference type="Pfam" id="PF00550">
    <property type="entry name" value="PP-binding"/>
    <property type="match status" value="1"/>
</dbReference>
<dbReference type="InterPro" id="IPR045851">
    <property type="entry name" value="AMP-bd_C_sf"/>
</dbReference>
<proteinExistence type="predicted"/>
<evidence type="ECO:0000256" key="3">
    <source>
        <dbReference type="SAM" id="MobiDB-lite"/>
    </source>
</evidence>
<name>A0ABW2XIZ0_9ACTN</name>
<evidence type="ECO:0000313" key="5">
    <source>
        <dbReference type="EMBL" id="MFD0686462.1"/>
    </source>
</evidence>
<evidence type="ECO:0000259" key="4">
    <source>
        <dbReference type="PROSITE" id="PS50075"/>
    </source>
</evidence>
<dbReference type="Pfam" id="PF13193">
    <property type="entry name" value="AMP-binding_C"/>
    <property type="match status" value="1"/>
</dbReference>
<keyword evidence="6" id="KW-1185">Reference proteome</keyword>
<dbReference type="RefSeq" id="WP_131759920.1">
    <property type="nucleotide sequence ID" value="NZ_CAACUY010000095.1"/>
</dbReference>
<feature type="region of interest" description="Disordered" evidence="3">
    <location>
        <begin position="51"/>
        <end position="83"/>
    </location>
</feature>
<dbReference type="PANTHER" id="PTHR45527">
    <property type="entry name" value="NONRIBOSOMAL PEPTIDE SYNTHETASE"/>
    <property type="match status" value="1"/>
</dbReference>